<keyword evidence="2" id="KW-1003">Cell membrane</keyword>
<dbReference type="GO" id="GO:0005886">
    <property type="term" value="C:plasma membrane"/>
    <property type="evidence" value="ECO:0007669"/>
    <property type="project" value="UniProtKB-SubCell"/>
</dbReference>
<feature type="transmembrane region" description="Helical" evidence="8">
    <location>
        <begin position="117"/>
        <end position="139"/>
    </location>
</feature>
<dbReference type="Pfam" id="PF09594">
    <property type="entry name" value="GT87"/>
    <property type="match status" value="1"/>
</dbReference>
<feature type="transmembrane region" description="Helical" evidence="8">
    <location>
        <begin position="319"/>
        <end position="335"/>
    </location>
</feature>
<evidence type="ECO:0000256" key="8">
    <source>
        <dbReference type="SAM" id="Phobius"/>
    </source>
</evidence>
<dbReference type="InterPro" id="IPR018584">
    <property type="entry name" value="GT87"/>
</dbReference>
<evidence type="ECO:0000256" key="7">
    <source>
        <dbReference type="ARBA" id="ARBA00024033"/>
    </source>
</evidence>
<reference evidence="9 10" key="1">
    <citation type="journal article" date="2020" name="Biotechnol. Biofuels">
        <title>New insights from the biogas microbiome by comprehensive genome-resolved metagenomics of nearly 1600 species originating from multiple anaerobic digesters.</title>
        <authorList>
            <person name="Campanaro S."/>
            <person name="Treu L."/>
            <person name="Rodriguez-R L.M."/>
            <person name="Kovalovszki A."/>
            <person name="Ziels R.M."/>
            <person name="Maus I."/>
            <person name="Zhu X."/>
            <person name="Kougias P.G."/>
            <person name="Basile A."/>
            <person name="Luo G."/>
            <person name="Schluter A."/>
            <person name="Konstantinidis K.T."/>
            <person name="Angelidaki I."/>
        </authorList>
    </citation>
    <scope>NUCLEOTIDE SEQUENCE [LARGE SCALE GENOMIC DNA]</scope>
    <source>
        <strain evidence="9">AS27yjCOA_65</strain>
    </source>
</reference>
<keyword evidence="6 8" id="KW-0472">Membrane</keyword>
<sequence length="424" mass="47729">MHFEPNTFIGKALIGIVAAIWFAIFYSVVLSYSTQFFHPINFRMPNGELLGGDFMAFYTAGKLYWQNPDMIYDWPKAIQWQRDFMGADYKGALVFAYPPFMLLLFAPLALLPFQLAAYSWCLVSFLLGLLSVFLIAESYKCSLALQTTSCLFLIAFVPFSIYCIAGGQTAAMGMYILSLYLHQRRKQNDLAAGLFLGLGVYKPPLFFLIGLALVIERKWKIVIGALLTISVMTLLSLAVIGWSGLEQYLSSLTKYIYGREVLPQKQLPIDQGVGLLYLLFNAFKGKPAFAWLVYSVLYLGYLAYLGSGLKKASSKSFSIYREASIIGASLLFSPQMLKYDVAILAIPALVVILEAWSFKAEEKFLNSNVKFVFILTLLVSLLILPTFSFDFFHMTIKGTSVLLLLWIVAPLIMERIDAQRFSIR</sequence>
<dbReference type="EMBL" id="JAAZON010000203">
    <property type="protein sequence ID" value="NMC62472.1"/>
    <property type="molecule type" value="Genomic_DNA"/>
</dbReference>
<name>A0A7X9IJU3_9DELT</name>
<evidence type="ECO:0000256" key="5">
    <source>
        <dbReference type="ARBA" id="ARBA00022989"/>
    </source>
</evidence>
<accession>A0A7X9IJU3</accession>
<protein>
    <submittedName>
        <fullName evidence="9">DUF2029 domain-containing protein</fullName>
    </submittedName>
</protein>
<feature type="transmembrane region" description="Helical" evidence="8">
    <location>
        <begin position="288"/>
        <end position="307"/>
    </location>
</feature>
<feature type="transmembrane region" description="Helical" evidence="8">
    <location>
        <begin position="341"/>
        <end position="359"/>
    </location>
</feature>
<proteinExistence type="inferred from homology"/>
<evidence type="ECO:0000256" key="3">
    <source>
        <dbReference type="ARBA" id="ARBA00022679"/>
    </source>
</evidence>
<feature type="transmembrane region" description="Helical" evidence="8">
    <location>
        <begin position="395"/>
        <end position="413"/>
    </location>
</feature>
<dbReference type="GO" id="GO:0016758">
    <property type="term" value="F:hexosyltransferase activity"/>
    <property type="evidence" value="ECO:0007669"/>
    <property type="project" value="InterPro"/>
</dbReference>
<feature type="transmembrane region" description="Helical" evidence="8">
    <location>
        <begin position="12"/>
        <end position="34"/>
    </location>
</feature>
<feature type="transmembrane region" description="Helical" evidence="8">
    <location>
        <begin position="92"/>
        <end position="111"/>
    </location>
</feature>
<feature type="transmembrane region" description="Helical" evidence="8">
    <location>
        <begin position="151"/>
        <end position="178"/>
    </location>
</feature>
<evidence type="ECO:0000313" key="10">
    <source>
        <dbReference type="Proteomes" id="UP000524246"/>
    </source>
</evidence>
<comment type="caution">
    <text evidence="9">The sequence shown here is derived from an EMBL/GenBank/DDBJ whole genome shotgun (WGS) entry which is preliminary data.</text>
</comment>
<feature type="transmembrane region" description="Helical" evidence="8">
    <location>
        <begin position="221"/>
        <end position="245"/>
    </location>
</feature>
<dbReference type="Proteomes" id="UP000524246">
    <property type="component" value="Unassembled WGS sequence"/>
</dbReference>
<keyword evidence="5 8" id="KW-1133">Transmembrane helix</keyword>
<keyword evidence="3" id="KW-0808">Transferase</keyword>
<evidence type="ECO:0000256" key="6">
    <source>
        <dbReference type="ARBA" id="ARBA00023136"/>
    </source>
</evidence>
<gene>
    <name evidence="9" type="ORF">GYA55_04820</name>
</gene>
<evidence type="ECO:0000256" key="2">
    <source>
        <dbReference type="ARBA" id="ARBA00022475"/>
    </source>
</evidence>
<dbReference type="AlphaFoldDB" id="A0A7X9IJU3"/>
<keyword evidence="4 8" id="KW-0812">Transmembrane</keyword>
<comment type="subcellular location">
    <subcellularLocation>
        <location evidence="1">Cell membrane</location>
        <topology evidence="1">Multi-pass membrane protein</topology>
    </subcellularLocation>
</comment>
<organism evidence="9 10">
    <name type="scientific">SAR324 cluster bacterium</name>
    <dbReference type="NCBI Taxonomy" id="2024889"/>
    <lineage>
        <taxon>Bacteria</taxon>
        <taxon>Deltaproteobacteria</taxon>
        <taxon>SAR324 cluster</taxon>
    </lineage>
</organism>
<feature type="transmembrane region" description="Helical" evidence="8">
    <location>
        <begin position="190"/>
        <end position="214"/>
    </location>
</feature>
<evidence type="ECO:0000256" key="4">
    <source>
        <dbReference type="ARBA" id="ARBA00022692"/>
    </source>
</evidence>
<evidence type="ECO:0000256" key="1">
    <source>
        <dbReference type="ARBA" id="ARBA00004651"/>
    </source>
</evidence>
<feature type="transmembrane region" description="Helical" evidence="8">
    <location>
        <begin position="371"/>
        <end position="389"/>
    </location>
</feature>
<evidence type="ECO:0000313" key="9">
    <source>
        <dbReference type="EMBL" id="NMC62472.1"/>
    </source>
</evidence>
<comment type="similarity">
    <text evidence="7">Belongs to the glycosyltransferase 87 family.</text>
</comment>